<dbReference type="EMBL" id="MT144040">
    <property type="protein sequence ID" value="QJA47346.1"/>
    <property type="molecule type" value="Genomic_DNA"/>
</dbReference>
<sequence length="54" mass="6034">MVGEIKMKNFIVTDKTTGKALRTGCCPDDMVELQVNGSNEQVTVVNEKVFEKEE</sequence>
<name>A0A6H1ZHE4_9ZZZZ</name>
<protein>
    <submittedName>
        <fullName evidence="1">Uncharacterized protein</fullName>
    </submittedName>
</protein>
<accession>A0A6H1ZHE4</accession>
<dbReference type="AlphaFoldDB" id="A0A6H1ZHE4"/>
<organism evidence="1">
    <name type="scientific">viral metagenome</name>
    <dbReference type="NCBI Taxonomy" id="1070528"/>
    <lineage>
        <taxon>unclassified sequences</taxon>
        <taxon>metagenomes</taxon>
        <taxon>organismal metagenomes</taxon>
    </lineage>
</organism>
<evidence type="ECO:0000313" key="1">
    <source>
        <dbReference type="EMBL" id="QJA47346.1"/>
    </source>
</evidence>
<evidence type="ECO:0000313" key="2">
    <source>
        <dbReference type="EMBL" id="QJH97543.1"/>
    </source>
</evidence>
<proteinExistence type="predicted"/>
<reference evidence="1" key="1">
    <citation type="submission" date="2020-03" db="EMBL/GenBank/DDBJ databases">
        <title>The deep terrestrial virosphere.</title>
        <authorList>
            <person name="Holmfeldt K."/>
            <person name="Nilsson E."/>
            <person name="Simone D."/>
            <person name="Lopez-Fernandez M."/>
            <person name="Wu X."/>
            <person name="de Brujin I."/>
            <person name="Lundin D."/>
            <person name="Andersson A."/>
            <person name="Bertilsson S."/>
            <person name="Dopson M."/>
        </authorList>
    </citation>
    <scope>NUCLEOTIDE SEQUENCE</scope>
    <source>
        <strain evidence="1">TM448A00660</strain>
        <strain evidence="2">TM448B01027</strain>
    </source>
</reference>
<gene>
    <name evidence="1" type="ORF">TM448A00660_0002</name>
    <name evidence="2" type="ORF">TM448B01027_0024</name>
</gene>
<dbReference type="EMBL" id="MT144690">
    <property type="protein sequence ID" value="QJH97543.1"/>
    <property type="molecule type" value="Genomic_DNA"/>
</dbReference>